<feature type="region of interest" description="Disordered" evidence="1">
    <location>
        <begin position="1"/>
        <end position="53"/>
    </location>
</feature>
<feature type="transmembrane region" description="Helical" evidence="2">
    <location>
        <begin position="58"/>
        <end position="83"/>
    </location>
</feature>
<dbReference type="InterPro" id="IPR025241">
    <property type="entry name" value="DUF4190"/>
</dbReference>
<evidence type="ECO:0000256" key="2">
    <source>
        <dbReference type="SAM" id="Phobius"/>
    </source>
</evidence>
<organism evidence="5 6">
    <name type="scientific">Mycobacterium numidiamassiliense</name>
    <dbReference type="NCBI Taxonomy" id="1841861"/>
    <lineage>
        <taxon>Bacteria</taxon>
        <taxon>Bacillati</taxon>
        <taxon>Actinomycetota</taxon>
        <taxon>Actinomycetes</taxon>
        <taxon>Mycobacteriales</taxon>
        <taxon>Mycobacteriaceae</taxon>
        <taxon>Mycobacterium</taxon>
    </lineage>
</organism>
<feature type="compositionally biased region" description="Basic and acidic residues" evidence="1">
    <location>
        <begin position="186"/>
        <end position="200"/>
    </location>
</feature>
<evidence type="ECO:0000259" key="4">
    <source>
        <dbReference type="Pfam" id="PF14032"/>
    </source>
</evidence>
<feature type="transmembrane region" description="Helical" evidence="2">
    <location>
        <begin position="103"/>
        <end position="124"/>
    </location>
</feature>
<evidence type="ECO:0000259" key="3">
    <source>
        <dbReference type="Pfam" id="PF13828"/>
    </source>
</evidence>
<feature type="domain" description="DUF4190" evidence="3">
    <location>
        <begin position="67"/>
        <end position="119"/>
    </location>
</feature>
<dbReference type="Gene3D" id="3.40.1000.70">
    <property type="entry name" value="PknH-like extracellular domain"/>
    <property type="match status" value="1"/>
</dbReference>
<feature type="region of interest" description="Disordered" evidence="1">
    <location>
        <begin position="178"/>
        <end position="203"/>
    </location>
</feature>
<dbReference type="Pfam" id="PF14032">
    <property type="entry name" value="PknH_C"/>
    <property type="match status" value="1"/>
</dbReference>
<dbReference type="InterPro" id="IPR026954">
    <property type="entry name" value="PknH-like_Extracell"/>
</dbReference>
<dbReference type="Proteomes" id="UP000240424">
    <property type="component" value="Unassembled WGS sequence"/>
</dbReference>
<feature type="compositionally biased region" description="Low complexity" evidence="1">
    <location>
        <begin position="134"/>
        <end position="147"/>
    </location>
</feature>
<dbReference type="EMBL" id="FUEZ01000003">
    <property type="protein sequence ID" value="SPM38218.1"/>
    <property type="molecule type" value="Genomic_DNA"/>
</dbReference>
<accession>A0A2U3P3A2</accession>
<dbReference type="AlphaFoldDB" id="A0A2U3P3A2"/>
<feature type="region of interest" description="Disordered" evidence="1">
    <location>
        <begin position="133"/>
        <end position="157"/>
    </location>
</feature>
<feature type="non-terminal residue" evidence="5">
    <location>
        <position position="1"/>
    </location>
</feature>
<feature type="compositionally biased region" description="Pro residues" evidence="1">
    <location>
        <begin position="23"/>
        <end position="53"/>
    </location>
</feature>
<name>A0A2U3P3A2_9MYCO</name>
<protein>
    <submittedName>
        <fullName evidence="5">Nuclease PIN</fullName>
    </submittedName>
</protein>
<dbReference type="Pfam" id="PF13828">
    <property type="entry name" value="DUF4190"/>
    <property type="match status" value="1"/>
</dbReference>
<evidence type="ECO:0000313" key="5">
    <source>
        <dbReference type="EMBL" id="SPM38218.1"/>
    </source>
</evidence>
<dbReference type="InterPro" id="IPR038232">
    <property type="entry name" value="PknH-like_Extracell_sf"/>
</dbReference>
<evidence type="ECO:0000256" key="1">
    <source>
        <dbReference type="SAM" id="MobiDB-lite"/>
    </source>
</evidence>
<keyword evidence="2" id="KW-0472">Membrane</keyword>
<evidence type="ECO:0000313" key="6">
    <source>
        <dbReference type="Proteomes" id="UP000240424"/>
    </source>
</evidence>
<feature type="domain" description="PknH-like extracellular" evidence="4">
    <location>
        <begin position="155"/>
        <end position="349"/>
    </location>
</feature>
<gene>
    <name evidence="5" type="ORF">MNAB215_394</name>
</gene>
<keyword evidence="2" id="KW-1133">Transmembrane helix</keyword>
<dbReference type="STRING" id="1841861.GCA_900157365_04597"/>
<proteinExistence type="predicted"/>
<keyword evidence="6" id="KW-1185">Reference proteome</keyword>
<sequence length="352" mass="37045">LTNPQDPFWNNPFSYDPLGRVPYPEPLAGPPMGPPSGHPMGPPSGPPMFVPPPPPPQYRPPVCTLATLSLVFAFVFAPVGAILGQLGLARIQRTGELGRNRALIGLTLSYAFIGLTVVALAGWATVPGATKNHTAAPATTAPVTTSETPPPPTLAPDNIIRILPNLDALKNLTGDQNMEAGQTWDRPSKSDQDASIDRPECWGSIAPGAPEAYTVSAILRYRAEEFSDTRTLLKSSQVTQAATAFRDPASAQSQLTKLVDGWRQCSSAPVTLTGPGGRSYSLSLSAPADAGNGITTMDLEPKGLKLRFVRAVAAKANVVVDLIVSNLGTTDASAPRQTAVSIANYILNKIPD</sequence>
<keyword evidence="2" id="KW-0812">Transmembrane</keyword>
<reference evidence="5 6" key="1">
    <citation type="submission" date="2017-01" db="EMBL/GenBank/DDBJ databases">
        <authorList>
            <consortium name="Urmite Genomes"/>
        </authorList>
    </citation>
    <scope>NUCLEOTIDE SEQUENCE [LARGE SCALE GENOMIC DNA]</scope>
    <source>
        <strain evidence="5 6">AB215</strain>
    </source>
</reference>